<dbReference type="InterPro" id="IPR023405">
    <property type="entry name" value="Topo_IA_core_domain"/>
</dbReference>
<dbReference type="InterPro" id="IPR006171">
    <property type="entry name" value="TOPRIM_dom"/>
</dbReference>
<dbReference type="PANTHER" id="PTHR42785:SF1">
    <property type="entry name" value="DNA TOPOISOMERASE"/>
    <property type="match status" value="1"/>
</dbReference>
<evidence type="ECO:0000256" key="11">
    <source>
        <dbReference type="SAM" id="MobiDB-lite"/>
    </source>
</evidence>
<dbReference type="NCBIfam" id="TIGR01051">
    <property type="entry name" value="topA_bact"/>
    <property type="match status" value="1"/>
</dbReference>
<comment type="similarity">
    <text evidence="2 10">Belongs to the type IA topoisomerase family.</text>
</comment>
<dbReference type="Pfam" id="PF01751">
    <property type="entry name" value="Toprim"/>
    <property type="match status" value="1"/>
</dbReference>
<dbReference type="InterPro" id="IPR023406">
    <property type="entry name" value="Topo_IA_AS"/>
</dbReference>
<dbReference type="RefSeq" id="WP_256310245.1">
    <property type="nucleotide sequence ID" value="NZ_JANGAC010000001.1"/>
</dbReference>
<dbReference type="PANTHER" id="PTHR42785">
    <property type="entry name" value="DNA TOPOISOMERASE, TYPE IA, CORE"/>
    <property type="match status" value="1"/>
</dbReference>
<dbReference type="SMART" id="SM00437">
    <property type="entry name" value="TOP1Ac"/>
    <property type="match status" value="1"/>
</dbReference>
<dbReference type="InterPro" id="IPR013824">
    <property type="entry name" value="Topo_IA_cen_sub1"/>
</dbReference>
<evidence type="ECO:0000256" key="2">
    <source>
        <dbReference type="ARBA" id="ARBA00009446"/>
    </source>
</evidence>
<feature type="region of interest" description="Interaction with DNA" evidence="10">
    <location>
        <begin position="163"/>
        <end position="168"/>
    </location>
</feature>
<dbReference type="SUPFAM" id="SSF56712">
    <property type="entry name" value="Prokaryotic type I DNA topoisomerase"/>
    <property type="match status" value="1"/>
</dbReference>
<dbReference type="InterPro" id="IPR013498">
    <property type="entry name" value="Topo_IA_Znf"/>
</dbReference>
<evidence type="ECO:0000256" key="7">
    <source>
        <dbReference type="ARBA" id="ARBA00023029"/>
    </source>
</evidence>
<protein>
    <recommendedName>
        <fullName evidence="10">DNA topoisomerase 1</fullName>
        <ecNumber evidence="10">5.6.2.1</ecNumber>
    </recommendedName>
    <alternativeName>
        <fullName evidence="10">DNA topoisomerase I</fullName>
    </alternativeName>
</protein>
<keyword evidence="15" id="KW-1185">Reference proteome</keyword>
<evidence type="ECO:0000313" key="14">
    <source>
        <dbReference type="EMBL" id="MCQ4921803.1"/>
    </source>
</evidence>
<dbReference type="Gene3D" id="3.40.50.140">
    <property type="match status" value="1"/>
</dbReference>
<dbReference type="InterPro" id="IPR000380">
    <property type="entry name" value="Topo_IA"/>
</dbReference>
<dbReference type="Gene3D" id="2.70.20.10">
    <property type="entry name" value="Topoisomerase I, domain 3"/>
    <property type="match status" value="1"/>
</dbReference>
<organism evidence="14 15">
    <name type="scientific">Tissierella carlieri</name>
    <dbReference type="NCBI Taxonomy" id="689904"/>
    <lineage>
        <taxon>Bacteria</taxon>
        <taxon>Bacillati</taxon>
        <taxon>Bacillota</taxon>
        <taxon>Tissierellia</taxon>
        <taxon>Tissierellales</taxon>
        <taxon>Tissierellaceae</taxon>
        <taxon>Tissierella</taxon>
    </lineage>
</organism>
<dbReference type="HAMAP" id="MF_00952">
    <property type="entry name" value="Topoisom_1_prok"/>
    <property type="match status" value="1"/>
</dbReference>
<feature type="domain" description="Toprim" evidence="12">
    <location>
        <begin position="3"/>
        <end position="113"/>
    </location>
</feature>
<evidence type="ECO:0000259" key="13">
    <source>
        <dbReference type="PROSITE" id="PS52039"/>
    </source>
</evidence>
<dbReference type="Pfam" id="PF01396">
    <property type="entry name" value="Zn_ribbon_Top1"/>
    <property type="match status" value="3"/>
</dbReference>
<dbReference type="PROSITE" id="PS52039">
    <property type="entry name" value="TOPO_IA_2"/>
    <property type="match status" value="1"/>
</dbReference>
<reference evidence="14 15" key="1">
    <citation type="submission" date="2022-06" db="EMBL/GenBank/DDBJ databases">
        <title>Isolation of gut microbiota from human fecal samples.</title>
        <authorList>
            <person name="Pamer E.G."/>
            <person name="Barat B."/>
            <person name="Waligurski E."/>
            <person name="Medina S."/>
            <person name="Paddock L."/>
            <person name="Mostad J."/>
        </authorList>
    </citation>
    <scope>NUCLEOTIDE SEQUENCE [LARGE SCALE GENOMIC DNA]</scope>
    <source>
        <strain evidence="14 15">DFI.7.95</strain>
    </source>
</reference>
<dbReference type="InterPro" id="IPR003602">
    <property type="entry name" value="Topo_IA_DNA-bd_dom"/>
</dbReference>
<comment type="subunit">
    <text evidence="10">Monomer.</text>
</comment>
<dbReference type="Pfam" id="PF01131">
    <property type="entry name" value="Topoisom_bac"/>
    <property type="match status" value="1"/>
</dbReference>
<feature type="site" description="Interaction with DNA" evidence="10">
    <location>
        <position position="492"/>
    </location>
</feature>
<comment type="catalytic activity">
    <reaction evidence="1 10">
        <text>ATP-independent breakage of single-stranded DNA, followed by passage and rejoining.</text>
        <dbReference type="EC" id="5.6.2.1"/>
    </reaction>
</comment>
<dbReference type="InterPro" id="IPR013497">
    <property type="entry name" value="Topo_IA_cen"/>
</dbReference>
<dbReference type="EMBL" id="JANGAC010000001">
    <property type="protein sequence ID" value="MCQ4921803.1"/>
    <property type="molecule type" value="Genomic_DNA"/>
</dbReference>
<dbReference type="PRINTS" id="PR00417">
    <property type="entry name" value="PRTPISMRASEI"/>
</dbReference>
<keyword evidence="8 10" id="KW-0238">DNA-binding</keyword>
<dbReference type="GO" id="GO:0003917">
    <property type="term" value="F:DNA topoisomerase type I (single strand cut, ATP-independent) activity"/>
    <property type="evidence" value="ECO:0007669"/>
    <property type="project" value="UniProtKB-EC"/>
</dbReference>
<dbReference type="CDD" id="cd03363">
    <property type="entry name" value="TOPRIM_TopoIA_TopoI"/>
    <property type="match status" value="1"/>
</dbReference>
<dbReference type="SMART" id="SM00493">
    <property type="entry name" value="TOPRIM"/>
    <property type="match status" value="1"/>
</dbReference>
<feature type="site" description="Interaction with DNA" evidence="10">
    <location>
        <position position="33"/>
    </location>
</feature>
<evidence type="ECO:0000256" key="4">
    <source>
        <dbReference type="ARBA" id="ARBA00022771"/>
    </source>
</evidence>
<dbReference type="CDD" id="cd00186">
    <property type="entry name" value="TOP1Ac"/>
    <property type="match status" value="1"/>
</dbReference>
<feature type="site" description="Interaction with DNA" evidence="10">
    <location>
        <position position="155"/>
    </location>
</feature>
<keyword evidence="6" id="KW-0460">Magnesium</keyword>
<feature type="site" description="Interaction with DNA" evidence="10">
    <location>
        <position position="139"/>
    </location>
</feature>
<dbReference type="Proteomes" id="UP001524478">
    <property type="component" value="Unassembled WGS sequence"/>
</dbReference>
<sequence>MQKNLVIVESPAKAKTIERFLGKNYKVVASVGHIRDLPKSSLGIDIDKQFEPKYITIRGKGPVIKDLKEVARKSKKIFLATDPDREGEAISWHLAHILGIDEKEKVRVEFNEITKDAITNAIKKPRAIDLSLVDAQQARRILDRLVGYKISPLLWRKIRKGLSAGRVQSVAVKLICNRENEIQNFIPEEYWSIKAKLEKDKEKFEANFYGENINGKETKIELKTKSDVDDILEKVDNNSFTVSNVKNGTKKRNPYPPYTTSTLQQDASKKLGFSTKKTMIIAQQLYEGIDIKGEGSVGLITYMRTDSTRISKEAIQAANLYIKEHFGEKYTDGGKDFVNKSKKDSQDAHEGIRPTSITRSPSLIKDSLTSEQFKLYKMIWERFLGSQMTPAIYNTISVTIESNNILFKSSGSKLMFDGFLKIYTTTDEEEKDMQIPLLAIGDKLKLKDINPNQHFTQPPARYTEASLIKTLEELGIGRPSTFAPTIATILARDYVVFDKKSFVPTELGILVNDLLIEYFKDIVNEEFTAELEEKLDEIAEGDLPWVKVVESFYKDFDLFLKKAEEEIKEIEIQDEISDVICEKCGKNMVIKHGRFGKFLACPGYPECKNTKAIVDELNVKCPKCDGNLVKRKSKKGRVFYGCNNYPNCDFVSWDEPIEEKCPKCGGIMVIKRNKKEKIIKCINKECEYMEVKKV</sequence>
<comment type="function">
    <text evidence="10">Releases the supercoiling and torsional tension of DNA, which is introduced during the DNA replication and transcription, by transiently cleaving and rejoining one strand of the DNA duplex. Introduces a single-strand break via transesterification at a target site in duplex DNA. The scissile phosphodiester is attacked by the catalytic tyrosine of the enzyme, resulting in the formation of a DNA-(5'-phosphotyrosyl)-enzyme intermediate and the expulsion of a 3'-OH DNA strand. The free DNA strand then undergoes passage around the unbroken strand, thus removing DNA supercoils. Finally, in the religation step, the DNA 3'-OH attacks the covalent intermediate to expel the active-site tyrosine and restore the DNA phosphodiester backbone.</text>
</comment>
<dbReference type="SUPFAM" id="SSF57783">
    <property type="entry name" value="Zinc beta-ribbon"/>
    <property type="match status" value="2"/>
</dbReference>
<dbReference type="Gene3D" id="1.10.460.10">
    <property type="entry name" value="Topoisomerase I, domain 2"/>
    <property type="match status" value="1"/>
</dbReference>
<evidence type="ECO:0000256" key="8">
    <source>
        <dbReference type="ARBA" id="ARBA00023125"/>
    </source>
</evidence>
<keyword evidence="7 10" id="KW-0799">Topoisomerase</keyword>
<keyword evidence="4" id="KW-0863">Zinc-finger</keyword>
<gene>
    <name evidence="10 14" type="primary">topA</name>
    <name evidence="14" type="ORF">NE686_01780</name>
</gene>
<dbReference type="Gene3D" id="1.10.290.10">
    <property type="entry name" value="Topoisomerase I, domain 4"/>
    <property type="match status" value="1"/>
</dbReference>
<comment type="caution">
    <text evidence="14">The sequence shown here is derived from an EMBL/GenBank/DDBJ whole genome shotgun (WGS) entry which is preliminary data.</text>
</comment>
<accession>A0ABT1S5Q8</accession>
<dbReference type="InterPro" id="IPR013825">
    <property type="entry name" value="Topo_IA_cen_sub2"/>
</dbReference>
<keyword evidence="9 10" id="KW-0413">Isomerase</keyword>
<proteinExistence type="inferred from homology"/>
<dbReference type="InterPro" id="IPR028612">
    <property type="entry name" value="Topoisom_1_IA"/>
</dbReference>
<evidence type="ECO:0000256" key="9">
    <source>
        <dbReference type="ARBA" id="ARBA00023235"/>
    </source>
</evidence>
<feature type="site" description="Interaction with DNA" evidence="10">
    <location>
        <position position="304"/>
    </location>
</feature>
<evidence type="ECO:0000259" key="12">
    <source>
        <dbReference type="PROSITE" id="PS50880"/>
    </source>
</evidence>
<keyword evidence="3" id="KW-0479">Metal-binding</keyword>
<dbReference type="PROSITE" id="PS00396">
    <property type="entry name" value="TOPO_IA_1"/>
    <property type="match status" value="1"/>
</dbReference>
<dbReference type="PROSITE" id="PS50880">
    <property type="entry name" value="TOPRIM"/>
    <property type="match status" value="1"/>
</dbReference>
<feature type="site" description="Interaction with DNA" evidence="10">
    <location>
        <position position="148"/>
    </location>
</feature>
<evidence type="ECO:0000256" key="10">
    <source>
        <dbReference type="HAMAP-Rule" id="MF_00952"/>
    </source>
</evidence>
<dbReference type="SMART" id="SM00436">
    <property type="entry name" value="TOP1Bc"/>
    <property type="match status" value="1"/>
</dbReference>
<feature type="site" description="Interaction with DNA" evidence="10">
    <location>
        <position position="143"/>
    </location>
</feature>
<evidence type="ECO:0000313" key="15">
    <source>
        <dbReference type="Proteomes" id="UP001524478"/>
    </source>
</evidence>
<feature type="site" description="Interaction with DNA" evidence="10">
    <location>
        <position position="140"/>
    </location>
</feature>
<dbReference type="InterPro" id="IPR005733">
    <property type="entry name" value="TopoI_bac-type"/>
</dbReference>
<feature type="region of interest" description="Disordered" evidence="11">
    <location>
        <begin position="243"/>
        <end position="263"/>
    </location>
</feature>
<dbReference type="InterPro" id="IPR034149">
    <property type="entry name" value="TOPRIM_TopoI"/>
</dbReference>
<feature type="active site" description="O-(5'-phospho-DNA)-tyrosine intermediate" evidence="10">
    <location>
        <position position="302"/>
    </location>
</feature>
<dbReference type="InterPro" id="IPR013826">
    <property type="entry name" value="Topo_IA_cen_sub3"/>
</dbReference>
<evidence type="ECO:0000256" key="5">
    <source>
        <dbReference type="ARBA" id="ARBA00022833"/>
    </source>
</evidence>
<dbReference type="EC" id="5.6.2.1" evidence="10"/>
<evidence type="ECO:0000256" key="1">
    <source>
        <dbReference type="ARBA" id="ARBA00000213"/>
    </source>
</evidence>
<evidence type="ECO:0000256" key="6">
    <source>
        <dbReference type="ARBA" id="ARBA00022842"/>
    </source>
</evidence>
<dbReference type="Gene3D" id="3.30.65.10">
    <property type="entry name" value="Bacterial Topoisomerase I, domain 1"/>
    <property type="match status" value="2"/>
</dbReference>
<dbReference type="InterPro" id="IPR003601">
    <property type="entry name" value="Topo_IA_2"/>
</dbReference>
<evidence type="ECO:0000256" key="3">
    <source>
        <dbReference type="ARBA" id="ARBA00022723"/>
    </source>
</evidence>
<keyword evidence="5" id="KW-0862">Zinc</keyword>
<name>A0ABT1S5Q8_9FIRM</name>
<feature type="domain" description="Topo IA-type catalytic" evidence="13">
    <location>
        <begin position="129"/>
        <end position="560"/>
    </location>
</feature>